<evidence type="ECO:0000313" key="3">
    <source>
        <dbReference type="Proteomes" id="UP000236333"/>
    </source>
</evidence>
<evidence type="ECO:0000259" key="1">
    <source>
        <dbReference type="Pfam" id="PF14703"/>
    </source>
</evidence>
<dbReference type="GO" id="GO:0005227">
    <property type="term" value="F:calcium-activated cation channel activity"/>
    <property type="evidence" value="ECO:0007669"/>
    <property type="project" value="InterPro"/>
</dbReference>
<dbReference type="Proteomes" id="UP000236333">
    <property type="component" value="Unassembled WGS sequence"/>
</dbReference>
<protein>
    <recommendedName>
        <fullName evidence="1">CSC1/OSCA1-like cytosolic domain-containing protein</fullName>
    </recommendedName>
</protein>
<dbReference type="Pfam" id="PF14703">
    <property type="entry name" value="PHM7_cyt"/>
    <property type="match status" value="1"/>
</dbReference>
<proteinExistence type="predicted"/>
<dbReference type="PANTHER" id="PTHR13018:SF5">
    <property type="entry name" value="RE44586P"/>
    <property type="match status" value="1"/>
</dbReference>
<dbReference type="EMBL" id="PGGS01000667">
    <property type="protein sequence ID" value="PNH02374.1"/>
    <property type="molecule type" value="Genomic_DNA"/>
</dbReference>
<dbReference type="GO" id="GO:0005886">
    <property type="term" value="C:plasma membrane"/>
    <property type="evidence" value="ECO:0007669"/>
    <property type="project" value="TreeGrafter"/>
</dbReference>
<feature type="domain" description="CSC1/OSCA1-like cytosolic" evidence="1">
    <location>
        <begin position="16"/>
        <end position="173"/>
    </location>
</feature>
<keyword evidence="3" id="KW-1185">Reference proteome</keyword>
<dbReference type="OrthoDB" id="1689567at2759"/>
<dbReference type="AlphaFoldDB" id="A0A2J7ZQ23"/>
<dbReference type="InterPro" id="IPR027815">
    <property type="entry name" value="CSC1/OSCA1-like_cyt"/>
</dbReference>
<name>A0A2J7ZQ23_9CHLO</name>
<sequence length="188" mass="21356">MAAGSAASGVTPQQMVAREFAEIYQPVNVAAVNMIQDTATLEPLATEYNKIAEALEDYLDMAKLRLKLRKGLPQKKLSILCAMYGDWEYTKKFNTKWFVKVDAVEFWIARLKYLRERIKEEQKVSMQKMAPSAFVTLNTRIAQSVGANSLMSHSENAWRVKTAPAPFEVVWKNLSMTMPIKSGRLYLL</sequence>
<dbReference type="PANTHER" id="PTHR13018">
    <property type="entry name" value="PROBABLE MEMBRANE PROTEIN DUF221-RELATED"/>
    <property type="match status" value="1"/>
</dbReference>
<evidence type="ECO:0000313" key="2">
    <source>
        <dbReference type="EMBL" id="PNH02374.1"/>
    </source>
</evidence>
<comment type="caution">
    <text evidence="2">The sequence shown here is derived from an EMBL/GenBank/DDBJ whole genome shotgun (WGS) entry which is preliminary data.</text>
</comment>
<organism evidence="2 3">
    <name type="scientific">Tetrabaena socialis</name>
    <dbReference type="NCBI Taxonomy" id="47790"/>
    <lineage>
        <taxon>Eukaryota</taxon>
        <taxon>Viridiplantae</taxon>
        <taxon>Chlorophyta</taxon>
        <taxon>core chlorophytes</taxon>
        <taxon>Chlorophyceae</taxon>
        <taxon>CS clade</taxon>
        <taxon>Chlamydomonadales</taxon>
        <taxon>Tetrabaenaceae</taxon>
        <taxon>Tetrabaena</taxon>
    </lineage>
</organism>
<reference evidence="2 3" key="1">
    <citation type="journal article" date="2017" name="Mol. Biol. Evol.">
        <title>The 4-celled Tetrabaena socialis nuclear genome reveals the essential components for genetic control of cell number at the origin of multicellularity in the volvocine lineage.</title>
        <authorList>
            <person name="Featherston J."/>
            <person name="Arakaki Y."/>
            <person name="Hanschen E.R."/>
            <person name="Ferris P.J."/>
            <person name="Michod R.E."/>
            <person name="Olson B.J.S.C."/>
            <person name="Nozaki H."/>
            <person name="Durand P.M."/>
        </authorList>
    </citation>
    <scope>NUCLEOTIDE SEQUENCE [LARGE SCALE GENOMIC DNA]</scope>
    <source>
        <strain evidence="2 3">NIES-571</strain>
    </source>
</reference>
<dbReference type="InterPro" id="IPR045122">
    <property type="entry name" value="Csc1-like"/>
</dbReference>
<gene>
    <name evidence="2" type="ORF">TSOC_011657</name>
</gene>
<accession>A0A2J7ZQ23</accession>